<dbReference type="PANTHER" id="PTHR12319">
    <property type="entry name" value="CYSTATIN-RELATED"/>
    <property type="match status" value="1"/>
</dbReference>
<dbReference type="Pfam" id="PF00031">
    <property type="entry name" value="Cystatin"/>
    <property type="match status" value="1"/>
</dbReference>
<dbReference type="PANTHER" id="PTHR12319:SF2">
    <property type="entry name" value="CYSTATIN-LIKE PROTEIN-RELATED"/>
    <property type="match status" value="1"/>
</dbReference>
<feature type="chain" id="PRO_5035747769" description="Cystatin domain-containing protein" evidence="1">
    <location>
        <begin position="17"/>
        <end position="253"/>
    </location>
</feature>
<name>A0A8S1KU64_9CILI</name>
<evidence type="ECO:0000313" key="4">
    <source>
        <dbReference type="EMBL" id="CAD8054494.1"/>
    </source>
</evidence>
<evidence type="ECO:0000313" key="5">
    <source>
        <dbReference type="Proteomes" id="UP000692954"/>
    </source>
</evidence>
<feature type="domain" description="Cystatin" evidence="2">
    <location>
        <begin position="181"/>
        <end position="223"/>
    </location>
</feature>
<dbReference type="AlphaFoldDB" id="A0A8S1KU64"/>
<dbReference type="PROSITE" id="PS00287">
    <property type="entry name" value="CYSTATIN"/>
    <property type="match status" value="1"/>
</dbReference>
<dbReference type="Proteomes" id="UP000692954">
    <property type="component" value="Unassembled WGS sequence"/>
</dbReference>
<dbReference type="InterPro" id="IPR053128">
    <property type="entry name" value="Cystatin-like"/>
</dbReference>
<evidence type="ECO:0000259" key="2">
    <source>
        <dbReference type="Pfam" id="PF00031"/>
    </source>
</evidence>
<dbReference type="Pfam" id="PF16845">
    <property type="entry name" value="SQAPI"/>
    <property type="match status" value="1"/>
</dbReference>
<feature type="domain" description="Cystatin" evidence="3">
    <location>
        <begin position="33"/>
        <end position="105"/>
    </location>
</feature>
<evidence type="ECO:0000259" key="3">
    <source>
        <dbReference type="Pfam" id="PF16845"/>
    </source>
</evidence>
<comment type="caution">
    <text evidence="4">The sequence shown here is derived from an EMBL/GenBank/DDBJ whole genome shotgun (WGS) entry which is preliminary data.</text>
</comment>
<sequence length="253" mass="28389">MKVQIALVLLIALVNAQTGGWKKQNPTVFQATNSNIINEAQVAVQNKYQTEQQGYEFEQVVSVETQIVAGTNYNIVLQYGNDEGSIQQYDVIIYSAPWNGQDQITKCEQINGQSASFSETQTINNNNESEQKLQLTKPSSLRLKVRKQNGADSHSTGTWENINPEVFEQSNSNIINQANIVVAQQYNPEQQGYEFDEVLEVQTQIVSGTNYNIKLLYTNGEGSYQTYDVYLYICPWNPSANQSKATLTGTYSI</sequence>
<dbReference type="InterPro" id="IPR000010">
    <property type="entry name" value="Cystatin_dom"/>
</dbReference>
<dbReference type="InterPro" id="IPR018073">
    <property type="entry name" value="Prot_inh_cystat_CS"/>
</dbReference>
<gene>
    <name evidence="4" type="ORF">PSON_ATCC_30995.1.T0080324</name>
</gene>
<dbReference type="OrthoDB" id="2016588at2759"/>
<dbReference type="EMBL" id="CAJJDN010000008">
    <property type="protein sequence ID" value="CAD8054494.1"/>
    <property type="molecule type" value="Genomic_DNA"/>
</dbReference>
<reference evidence="4" key="1">
    <citation type="submission" date="2021-01" db="EMBL/GenBank/DDBJ databases">
        <authorList>
            <consortium name="Genoscope - CEA"/>
            <person name="William W."/>
        </authorList>
    </citation>
    <scope>NUCLEOTIDE SEQUENCE</scope>
</reference>
<organism evidence="4 5">
    <name type="scientific">Paramecium sonneborni</name>
    <dbReference type="NCBI Taxonomy" id="65129"/>
    <lineage>
        <taxon>Eukaryota</taxon>
        <taxon>Sar</taxon>
        <taxon>Alveolata</taxon>
        <taxon>Ciliophora</taxon>
        <taxon>Intramacronucleata</taxon>
        <taxon>Oligohymenophorea</taxon>
        <taxon>Peniculida</taxon>
        <taxon>Parameciidae</taxon>
        <taxon>Paramecium</taxon>
    </lineage>
</organism>
<proteinExistence type="predicted"/>
<keyword evidence="5" id="KW-1185">Reference proteome</keyword>
<keyword evidence="1" id="KW-0732">Signal</keyword>
<accession>A0A8S1KU64</accession>
<dbReference type="GO" id="GO:0004869">
    <property type="term" value="F:cysteine-type endopeptidase inhibitor activity"/>
    <property type="evidence" value="ECO:0007669"/>
    <property type="project" value="InterPro"/>
</dbReference>
<evidence type="ECO:0000256" key="1">
    <source>
        <dbReference type="SAM" id="SignalP"/>
    </source>
</evidence>
<dbReference type="CDD" id="cd00042">
    <property type="entry name" value="CY"/>
    <property type="match status" value="1"/>
</dbReference>
<feature type="signal peptide" evidence="1">
    <location>
        <begin position="1"/>
        <end position="16"/>
    </location>
</feature>
<protein>
    <recommendedName>
        <fullName evidence="2 3">Cystatin domain-containing protein</fullName>
    </recommendedName>
</protein>